<gene>
    <name evidence="8" type="ORF">P7122_14230</name>
</gene>
<dbReference type="Proteomes" id="UP001529085">
    <property type="component" value="Unassembled WGS sequence"/>
</dbReference>
<keyword evidence="3" id="KW-0968">Cytoplasmic vesicle</keyword>
<dbReference type="PANTHER" id="PTHR46511">
    <property type="entry name" value="MORN REPEAT-CONTAINING PROTEIN 3"/>
    <property type="match status" value="1"/>
</dbReference>
<dbReference type="PANTHER" id="PTHR46511:SF1">
    <property type="entry name" value="MORN REPEAT-CONTAINING PROTEIN 3"/>
    <property type="match status" value="1"/>
</dbReference>
<dbReference type="SMART" id="SM00698">
    <property type="entry name" value="MORN"/>
    <property type="match status" value="5"/>
</dbReference>
<evidence type="ECO:0000256" key="6">
    <source>
        <dbReference type="SAM" id="MobiDB-lite"/>
    </source>
</evidence>
<feature type="chain" id="PRO_5046155366" description="MORN repeat-containing protein 3" evidence="7">
    <location>
        <begin position="20"/>
        <end position="708"/>
    </location>
</feature>
<keyword evidence="7" id="KW-0732">Signal</keyword>
<comment type="function">
    <text evidence="5">Assembles a suppression complex (suppresome) by tethering SIRT1 and MDM2 to regulate composite modifications of p53/TP53. Confers both deacetylation-mediated functional inactivation, by SIRT1, and ubiquitination-dependent degradation, by MDM2, of p53/TP53, promoting a proliferative and cell survival behaviors. May play a role in the regulation of spermatogenesis.</text>
</comment>
<dbReference type="RefSeq" id="WP_278006466.1">
    <property type="nucleotide sequence ID" value="NZ_JARSBN010000009.1"/>
</dbReference>
<evidence type="ECO:0000256" key="4">
    <source>
        <dbReference type="ARBA" id="ARBA00039854"/>
    </source>
</evidence>
<evidence type="ECO:0000256" key="5">
    <source>
        <dbReference type="ARBA" id="ARBA00045851"/>
    </source>
</evidence>
<evidence type="ECO:0000313" key="8">
    <source>
        <dbReference type="EMBL" id="MDG4717041.1"/>
    </source>
</evidence>
<name>A0ABT6G4S3_9FLAO</name>
<organism evidence="8 9">
    <name type="scientific">Winogradskyella marincola</name>
    <dbReference type="NCBI Taxonomy" id="3037795"/>
    <lineage>
        <taxon>Bacteria</taxon>
        <taxon>Pseudomonadati</taxon>
        <taxon>Bacteroidota</taxon>
        <taxon>Flavobacteriia</taxon>
        <taxon>Flavobacteriales</taxon>
        <taxon>Flavobacteriaceae</taxon>
        <taxon>Winogradskyella</taxon>
    </lineage>
</organism>
<comment type="subcellular location">
    <subcellularLocation>
        <location evidence="1">Cytoplasmic vesicle</location>
        <location evidence="1">Secretory vesicle</location>
        <location evidence="1">Acrosome</location>
    </subcellularLocation>
</comment>
<sequence length="708" mass="80476">MKNQISLFFLVLITLSISAQDFDFVNAPVNPIGFKQNKEHYKLKGDIYASEGKIFDRKGNLVYNFGTRYYYDNSGRITGNNYNDEFEYDYKGNIIRFKYPSGSEYNYQFNSKNLLTYEKNTYGDEKTYKYDSQNRVTEMVHKKKGVLNLTKYYSYEKAGNIIIVTTRTVYADGRPNYTSKVHYRNGYLVKEEVTSGIYEYVVETDSNGNKIKFYDANKEDPKIFETPNRYYSDANKPLKIELGYYIPGGLKTGNKKEAVYINGNHALDIAISKGIKPDEKVIYDGLTETYYSVPNFVEANHTIDTRVPVTTVLSKNLPYINYAYDGSFINYVHGYNRVKSRKFCYIGPHMIDYREDKNNGITYIIDDYKNLQHKEIKPMRVFTTDTSSIVYNRNLETDNFFIVVKGEHIDYEKATFEYLDNGDPVIYIDKIPTYVLNGFPAARENKVYKGSLYNNELNTKSNSSTQATNTSTTTSTSSSSSSSSGYQCVEGDCTNGWGKVKLPGSETESTFSNGALNGVTYISYSNGGSYHGEYKDNRREGTGFYYWASSGNTYVGQWKDGKQEGYGYTIDRSGTIKSIGKYENGKFVTNLGTDYEANKVSGNCIGDCSNGFGKYTYSNGDIYIGFFSNSYRAHIGTYYWINNSTYTGAYSTNGKRNGYGKYTYVDTSVFKGYFIDDKIDGLGKMKYAKSGNVVNGVFNNNGAKVKDY</sequence>
<feature type="compositionally biased region" description="Low complexity" evidence="6">
    <location>
        <begin position="458"/>
        <end position="484"/>
    </location>
</feature>
<dbReference type="InterPro" id="IPR003409">
    <property type="entry name" value="MORN"/>
</dbReference>
<dbReference type="SUPFAM" id="SSF82185">
    <property type="entry name" value="Histone H3 K4-specific methyltransferase SET7/9 N-terminal domain"/>
    <property type="match status" value="2"/>
</dbReference>
<proteinExistence type="predicted"/>
<comment type="caution">
    <text evidence="8">The sequence shown here is derived from an EMBL/GenBank/DDBJ whole genome shotgun (WGS) entry which is preliminary data.</text>
</comment>
<accession>A0ABT6G4S3</accession>
<dbReference type="Pfam" id="PF02493">
    <property type="entry name" value="MORN"/>
    <property type="match status" value="5"/>
</dbReference>
<evidence type="ECO:0000256" key="2">
    <source>
        <dbReference type="ARBA" id="ARBA00022737"/>
    </source>
</evidence>
<evidence type="ECO:0000256" key="3">
    <source>
        <dbReference type="ARBA" id="ARBA00023329"/>
    </source>
</evidence>
<dbReference type="InterPro" id="IPR052472">
    <property type="entry name" value="MORN3"/>
</dbReference>
<feature type="region of interest" description="Disordered" evidence="6">
    <location>
        <begin position="458"/>
        <end position="485"/>
    </location>
</feature>
<protein>
    <recommendedName>
        <fullName evidence="4">MORN repeat-containing protein 3</fullName>
    </recommendedName>
</protein>
<evidence type="ECO:0000256" key="1">
    <source>
        <dbReference type="ARBA" id="ARBA00004218"/>
    </source>
</evidence>
<keyword evidence="9" id="KW-1185">Reference proteome</keyword>
<evidence type="ECO:0000256" key="7">
    <source>
        <dbReference type="SAM" id="SignalP"/>
    </source>
</evidence>
<reference evidence="8 9" key="1">
    <citation type="submission" date="2023-03" db="EMBL/GenBank/DDBJ databases">
        <title>Strain YYF002 represents a novel species in the genus Winogradskyella isolated from seawater.</title>
        <authorList>
            <person name="Fu Z.-Y."/>
        </authorList>
    </citation>
    <scope>NUCLEOTIDE SEQUENCE [LARGE SCALE GENOMIC DNA]</scope>
    <source>
        <strain evidence="8 9">YYF002</strain>
    </source>
</reference>
<dbReference type="EMBL" id="JARSBN010000009">
    <property type="protein sequence ID" value="MDG4717041.1"/>
    <property type="molecule type" value="Genomic_DNA"/>
</dbReference>
<dbReference type="Gene3D" id="2.20.110.10">
    <property type="entry name" value="Histone H3 K4-specific methyltransferase SET7/9 N-terminal domain"/>
    <property type="match status" value="2"/>
</dbReference>
<feature type="signal peptide" evidence="7">
    <location>
        <begin position="1"/>
        <end position="19"/>
    </location>
</feature>
<keyword evidence="2" id="KW-0677">Repeat</keyword>
<evidence type="ECO:0000313" key="9">
    <source>
        <dbReference type="Proteomes" id="UP001529085"/>
    </source>
</evidence>